<comment type="caution">
    <text evidence="4">The sequence shown here is derived from an EMBL/GenBank/DDBJ whole genome shotgun (WGS) entry which is preliminary data.</text>
</comment>
<feature type="domain" description="K Homology" evidence="3">
    <location>
        <begin position="552"/>
        <end position="618"/>
    </location>
</feature>
<keyword evidence="2" id="KW-0694">RNA-binding</keyword>
<evidence type="ECO:0000256" key="2">
    <source>
        <dbReference type="PROSITE-ProRule" id="PRU00117"/>
    </source>
</evidence>
<dbReference type="Pfam" id="PF00013">
    <property type="entry name" value="KH_1"/>
    <property type="match status" value="4"/>
</dbReference>
<name>A0A210QG99_MIZYE</name>
<feature type="domain" description="K Homology" evidence="3">
    <location>
        <begin position="391"/>
        <end position="457"/>
    </location>
</feature>
<dbReference type="PANTHER" id="PTHR10288">
    <property type="entry name" value="KH DOMAIN CONTAINING RNA BINDING PROTEIN"/>
    <property type="match status" value="1"/>
</dbReference>
<sequence>MVAFVKACVCRLISYKHQVTHFGVFRNVKCIQNVWLSRGLPSLDLRSCSFTNYGNDQDQLYRMKVATHEDSELQKQIAAAFIGKGGRNIRKFGLDCQIDLIGADIWVSGKDVEGVQKTVDRVTTEVQKIKNSILPIQETVLTDEDEYFHKEICSIIIGKGGSKIGSLIFEIGDVFSLNSCDTGRVVVMGTDTEVVRKASEKIQQEVQRIKNEVLATFSEKVLTDENEVSHRQICRMIVGKKGANIKRLISETGMDFDLEVPFESRTNGYVIVTGADAEVVKRAAEIVQQEIQIIKNGNLATISEKVLTDEVDDNHFKISGLLIGKQGENIRRILSATELNAKLNILAKNEKINHINVLGTDVEMVNRVAEKVQQEIHRIKEQILLPFSGKLLTDEDEEIHNRICGKIMGNRGENLNRIRSETGLNFLFEAYEGHILISGREAEVVNKAVEKVQQEIDRIKDGSFLPFSEKVLTDEDEEIHNRICGKIMGKRGENLNKMRLETGLDFHLQTTHKGHIIISGTNAEVVNRAVEKVKQEIHRIKDESFLPFSEKVLTDADEEIHRRICGKILGKRGENLNRMQLETGLDFHLQTHKGYIIISGTDAEVVNRAVEKIQHMVRRFQN</sequence>
<dbReference type="CDD" id="cd00105">
    <property type="entry name" value="KH-I"/>
    <property type="match status" value="2"/>
</dbReference>
<proteinExistence type="predicted"/>
<dbReference type="EMBL" id="NEDP02003775">
    <property type="protein sequence ID" value="OWF47775.1"/>
    <property type="molecule type" value="Genomic_DNA"/>
</dbReference>
<dbReference type="InterPro" id="IPR004088">
    <property type="entry name" value="KH_dom_type_1"/>
</dbReference>
<dbReference type="Proteomes" id="UP000242188">
    <property type="component" value="Unassembled WGS sequence"/>
</dbReference>
<feature type="domain" description="K Homology" evidence="3">
    <location>
        <begin position="471"/>
        <end position="538"/>
    </location>
</feature>
<dbReference type="Gene3D" id="3.30.310.210">
    <property type="match status" value="1"/>
</dbReference>
<feature type="domain" description="K Homology" evidence="3">
    <location>
        <begin position="134"/>
        <end position="207"/>
    </location>
</feature>
<dbReference type="Gene3D" id="3.30.1370.10">
    <property type="entry name" value="K Homology domain, type 1"/>
    <property type="match status" value="3"/>
</dbReference>
<gene>
    <name evidence="4" type="ORF">KP79_PYT06216</name>
</gene>
<organism evidence="4 5">
    <name type="scientific">Mizuhopecten yessoensis</name>
    <name type="common">Japanese scallop</name>
    <name type="synonym">Patinopecten yessoensis</name>
    <dbReference type="NCBI Taxonomy" id="6573"/>
    <lineage>
        <taxon>Eukaryota</taxon>
        <taxon>Metazoa</taxon>
        <taxon>Spiralia</taxon>
        <taxon>Lophotrochozoa</taxon>
        <taxon>Mollusca</taxon>
        <taxon>Bivalvia</taxon>
        <taxon>Autobranchia</taxon>
        <taxon>Pteriomorphia</taxon>
        <taxon>Pectinida</taxon>
        <taxon>Pectinoidea</taxon>
        <taxon>Pectinidae</taxon>
        <taxon>Mizuhopecten</taxon>
    </lineage>
</organism>
<accession>A0A210QG99</accession>
<dbReference type="InterPro" id="IPR036612">
    <property type="entry name" value="KH_dom_type_1_sf"/>
</dbReference>
<dbReference type="STRING" id="6573.A0A210QG99"/>
<evidence type="ECO:0000259" key="3">
    <source>
        <dbReference type="SMART" id="SM00322"/>
    </source>
</evidence>
<dbReference type="SUPFAM" id="SSF54791">
    <property type="entry name" value="Eukaryotic type KH-domain (KH-domain type I)"/>
    <property type="match status" value="6"/>
</dbReference>
<dbReference type="SMART" id="SM00322">
    <property type="entry name" value="KH"/>
    <property type="match status" value="7"/>
</dbReference>
<protein>
    <recommendedName>
        <fullName evidence="3">K Homology domain-containing protein</fullName>
    </recommendedName>
</protein>
<evidence type="ECO:0000313" key="5">
    <source>
        <dbReference type="Proteomes" id="UP000242188"/>
    </source>
</evidence>
<feature type="domain" description="K Homology" evidence="3">
    <location>
        <begin position="300"/>
        <end position="377"/>
    </location>
</feature>
<dbReference type="GO" id="GO:0003723">
    <property type="term" value="F:RNA binding"/>
    <property type="evidence" value="ECO:0007669"/>
    <property type="project" value="UniProtKB-UniRule"/>
</dbReference>
<evidence type="ECO:0000256" key="1">
    <source>
        <dbReference type="ARBA" id="ARBA00022737"/>
    </source>
</evidence>
<keyword evidence="5" id="KW-1185">Reference proteome</keyword>
<feature type="domain" description="K Homology" evidence="3">
    <location>
        <begin position="59"/>
        <end position="127"/>
    </location>
</feature>
<keyword evidence="1" id="KW-0677">Repeat</keyword>
<dbReference type="AlphaFoldDB" id="A0A210QG99"/>
<feature type="domain" description="K Homology" evidence="3">
    <location>
        <begin position="215"/>
        <end position="292"/>
    </location>
</feature>
<dbReference type="InterPro" id="IPR004087">
    <property type="entry name" value="KH_dom"/>
</dbReference>
<evidence type="ECO:0000313" key="4">
    <source>
        <dbReference type="EMBL" id="OWF47775.1"/>
    </source>
</evidence>
<reference evidence="4 5" key="1">
    <citation type="journal article" date="2017" name="Nat. Ecol. Evol.">
        <title>Scallop genome provides insights into evolution of bilaterian karyotype and development.</title>
        <authorList>
            <person name="Wang S."/>
            <person name="Zhang J."/>
            <person name="Jiao W."/>
            <person name="Li J."/>
            <person name="Xun X."/>
            <person name="Sun Y."/>
            <person name="Guo X."/>
            <person name="Huan P."/>
            <person name="Dong B."/>
            <person name="Zhang L."/>
            <person name="Hu X."/>
            <person name="Sun X."/>
            <person name="Wang J."/>
            <person name="Zhao C."/>
            <person name="Wang Y."/>
            <person name="Wang D."/>
            <person name="Huang X."/>
            <person name="Wang R."/>
            <person name="Lv J."/>
            <person name="Li Y."/>
            <person name="Zhang Z."/>
            <person name="Liu B."/>
            <person name="Lu W."/>
            <person name="Hui Y."/>
            <person name="Liang J."/>
            <person name="Zhou Z."/>
            <person name="Hou R."/>
            <person name="Li X."/>
            <person name="Liu Y."/>
            <person name="Li H."/>
            <person name="Ning X."/>
            <person name="Lin Y."/>
            <person name="Zhao L."/>
            <person name="Xing Q."/>
            <person name="Dou J."/>
            <person name="Li Y."/>
            <person name="Mao J."/>
            <person name="Guo H."/>
            <person name="Dou H."/>
            <person name="Li T."/>
            <person name="Mu C."/>
            <person name="Jiang W."/>
            <person name="Fu Q."/>
            <person name="Fu X."/>
            <person name="Miao Y."/>
            <person name="Liu J."/>
            <person name="Yu Q."/>
            <person name="Li R."/>
            <person name="Liao H."/>
            <person name="Li X."/>
            <person name="Kong Y."/>
            <person name="Jiang Z."/>
            <person name="Chourrout D."/>
            <person name="Li R."/>
            <person name="Bao Z."/>
        </authorList>
    </citation>
    <scope>NUCLEOTIDE SEQUENCE [LARGE SCALE GENOMIC DNA]</scope>
    <source>
        <strain evidence="4 5">PY_sf001</strain>
    </source>
</reference>
<dbReference type="PROSITE" id="PS50084">
    <property type="entry name" value="KH_TYPE_1"/>
    <property type="match status" value="5"/>
</dbReference>